<dbReference type="PANTHER" id="PTHR43100:SF1">
    <property type="entry name" value="GLUTAMATE SYNTHASE [NADPH] SMALL CHAIN"/>
    <property type="match status" value="1"/>
</dbReference>
<feature type="non-terminal residue" evidence="1">
    <location>
        <position position="1"/>
    </location>
</feature>
<organism evidence="1 2">
    <name type="scientific">Haematococcus lacustris</name>
    <name type="common">Green alga</name>
    <name type="synonym">Haematococcus pluvialis</name>
    <dbReference type="NCBI Taxonomy" id="44745"/>
    <lineage>
        <taxon>Eukaryota</taxon>
        <taxon>Viridiplantae</taxon>
        <taxon>Chlorophyta</taxon>
        <taxon>core chlorophytes</taxon>
        <taxon>Chlorophyceae</taxon>
        <taxon>CS clade</taxon>
        <taxon>Chlamydomonadales</taxon>
        <taxon>Haematococcaceae</taxon>
        <taxon>Haematococcus</taxon>
    </lineage>
</organism>
<comment type="caution">
    <text evidence="1">The sequence shown here is derived from an EMBL/GenBank/DDBJ whole genome shotgun (WGS) entry which is preliminary data.</text>
</comment>
<name>A0A6A0AKE6_HAELA</name>
<sequence length="105" mass="11757">TDCIGTSIRHGATSVINLELLEQPPASRAPGNPWPQWPRIFRVDYGHAEARQVYGQDPRKYGVMTKRFLDDGQGQVKGVVIVGVSMEKDPVSGQFRPKEMVLWHA</sequence>
<evidence type="ECO:0000313" key="1">
    <source>
        <dbReference type="EMBL" id="GFH32494.1"/>
    </source>
</evidence>
<dbReference type="AlphaFoldDB" id="A0A6A0AKE6"/>
<evidence type="ECO:0000313" key="2">
    <source>
        <dbReference type="Proteomes" id="UP000485058"/>
    </source>
</evidence>
<gene>
    <name evidence="1" type="ORF">HaLaN_31722</name>
</gene>
<dbReference type="InterPro" id="IPR051394">
    <property type="entry name" value="Glutamate_Synthase"/>
</dbReference>
<reference evidence="1 2" key="1">
    <citation type="submission" date="2020-02" db="EMBL/GenBank/DDBJ databases">
        <title>Draft genome sequence of Haematococcus lacustris strain NIES-144.</title>
        <authorList>
            <person name="Morimoto D."/>
            <person name="Nakagawa S."/>
            <person name="Yoshida T."/>
            <person name="Sawayama S."/>
        </authorList>
    </citation>
    <scope>NUCLEOTIDE SEQUENCE [LARGE SCALE GENOMIC DNA]</scope>
    <source>
        <strain evidence="1 2">NIES-144</strain>
    </source>
</reference>
<keyword evidence="1" id="KW-0808">Transferase</keyword>
<proteinExistence type="predicted"/>
<accession>A0A6A0AKE6</accession>
<protein>
    <submittedName>
        <fullName evidence="1">Glutamine amidotransferase type-2 domain-containing protein</fullName>
    </submittedName>
</protein>
<dbReference type="EMBL" id="BLLF01006713">
    <property type="protein sequence ID" value="GFH32494.1"/>
    <property type="molecule type" value="Genomic_DNA"/>
</dbReference>
<dbReference type="PANTHER" id="PTHR43100">
    <property type="entry name" value="GLUTAMATE SYNTHASE [NADPH] SMALL CHAIN"/>
    <property type="match status" value="1"/>
</dbReference>
<dbReference type="Gene3D" id="3.50.50.60">
    <property type="entry name" value="FAD/NAD(P)-binding domain"/>
    <property type="match status" value="1"/>
</dbReference>
<dbReference type="InterPro" id="IPR036188">
    <property type="entry name" value="FAD/NAD-bd_sf"/>
</dbReference>
<keyword evidence="1" id="KW-0315">Glutamine amidotransferase</keyword>
<dbReference type="Proteomes" id="UP000485058">
    <property type="component" value="Unassembled WGS sequence"/>
</dbReference>
<keyword evidence="2" id="KW-1185">Reference proteome</keyword>
<dbReference type="GO" id="GO:0016740">
    <property type="term" value="F:transferase activity"/>
    <property type="evidence" value="ECO:0007669"/>
    <property type="project" value="UniProtKB-KW"/>
</dbReference>